<accession>A0A2N0B816</accession>
<protein>
    <submittedName>
        <fullName evidence="1">Uncharacterized protein</fullName>
    </submittedName>
</protein>
<accession>A0A2N0BP96</accession>
<comment type="caution">
    <text evidence="1">The sequence shown here is derived from an EMBL/GenBank/DDBJ whole genome shotgun (WGS) entry which is preliminary data.</text>
</comment>
<dbReference type="AlphaFoldDB" id="A0A2N0B816"/>
<name>A0A2N0B816_9LEPT</name>
<sequence length="65" mass="7254">MVTPKLQRNVSSGRYFPFESCPSAFTNLCSNSDFHTPPDFHSLKFVVHSSFLCLATGRSFSGDSY</sequence>
<proteinExistence type="predicted"/>
<reference evidence="1" key="1">
    <citation type="submission" date="2017-07" db="EMBL/GenBank/DDBJ databases">
        <title>Leptospira spp. isolated from tropical soils.</title>
        <authorList>
            <person name="Thibeaux R."/>
            <person name="Iraola G."/>
            <person name="Ferres I."/>
            <person name="Bierque E."/>
            <person name="Girault D."/>
            <person name="Soupe-Gilbert M.-E."/>
            <person name="Picardeau M."/>
            <person name="Goarant C."/>
        </authorList>
    </citation>
    <scope>NUCLEOTIDE SEQUENCE [LARGE SCALE GENOMIC DNA]</scope>
    <source>
        <strain evidence="1">ATI7-C-A5</strain>
    </source>
</reference>
<gene>
    <name evidence="1" type="ORF">CH379_11990</name>
</gene>
<dbReference type="EMBL" id="NPEF01000116">
    <property type="protein sequence ID" value="PJZ92660.1"/>
    <property type="molecule type" value="Genomic_DNA"/>
</dbReference>
<organism evidence="1">
    <name type="scientific">Leptospira ellisii</name>
    <dbReference type="NCBI Taxonomy" id="2023197"/>
    <lineage>
        <taxon>Bacteria</taxon>
        <taxon>Pseudomonadati</taxon>
        <taxon>Spirochaetota</taxon>
        <taxon>Spirochaetia</taxon>
        <taxon>Leptospirales</taxon>
        <taxon>Leptospiraceae</taxon>
        <taxon>Leptospira</taxon>
    </lineage>
</organism>
<evidence type="ECO:0000313" key="1">
    <source>
        <dbReference type="EMBL" id="PJZ92660.1"/>
    </source>
</evidence>